<evidence type="ECO:0000313" key="2">
    <source>
        <dbReference type="EMBL" id="KAK9005279.1"/>
    </source>
</evidence>
<feature type="compositionally biased region" description="Polar residues" evidence="1">
    <location>
        <begin position="1"/>
        <end position="29"/>
    </location>
</feature>
<reference evidence="2 3" key="1">
    <citation type="journal article" date="2024" name="G3 (Bethesda)">
        <title>Genome assembly of Hibiscus sabdariffa L. provides insights into metabolisms of medicinal natural products.</title>
        <authorList>
            <person name="Kim T."/>
        </authorList>
    </citation>
    <scope>NUCLEOTIDE SEQUENCE [LARGE SCALE GENOMIC DNA]</scope>
    <source>
        <strain evidence="2">TK-2024</strain>
        <tissue evidence="2">Old leaves</tissue>
    </source>
</reference>
<dbReference type="EMBL" id="JBBPBN010000030">
    <property type="protein sequence ID" value="KAK9005279.1"/>
    <property type="molecule type" value="Genomic_DNA"/>
</dbReference>
<keyword evidence="3" id="KW-1185">Reference proteome</keyword>
<gene>
    <name evidence="2" type="ORF">V6N11_042722</name>
</gene>
<name>A0ABR2QX61_9ROSI</name>
<protein>
    <submittedName>
        <fullName evidence="2">Uncharacterized protein</fullName>
    </submittedName>
</protein>
<evidence type="ECO:0000313" key="3">
    <source>
        <dbReference type="Proteomes" id="UP001396334"/>
    </source>
</evidence>
<sequence>MASTSRNDTSGYVRSTPTNSTSAVRTTGFDSRMHSRNVRLDRALWIQPDSIRANEIQANSTRVARSVQANSISLDDEYKASRMAIFDIAYRNQPNSIRVNEDSTGEDQQAKLLNLEYPASRAITTYDFRRKFDDDERLAQ</sequence>
<dbReference type="Proteomes" id="UP001396334">
    <property type="component" value="Unassembled WGS sequence"/>
</dbReference>
<accession>A0ABR2QX61</accession>
<evidence type="ECO:0000256" key="1">
    <source>
        <dbReference type="SAM" id="MobiDB-lite"/>
    </source>
</evidence>
<feature type="region of interest" description="Disordered" evidence="1">
    <location>
        <begin position="1"/>
        <end position="30"/>
    </location>
</feature>
<comment type="caution">
    <text evidence="2">The sequence shown here is derived from an EMBL/GenBank/DDBJ whole genome shotgun (WGS) entry which is preliminary data.</text>
</comment>
<proteinExistence type="predicted"/>
<organism evidence="2 3">
    <name type="scientific">Hibiscus sabdariffa</name>
    <name type="common">roselle</name>
    <dbReference type="NCBI Taxonomy" id="183260"/>
    <lineage>
        <taxon>Eukaryota</taxon>
        <taxon>Viridiplantae</taxon>
        <taxon>Streptophyta</taxon>
        <taxon>Embryophyta</taxon>
        <taxon>Tracheophyta</taxon>
        <taxon>Spermatophyta</taxon>
        <taxon>Magnoliopsida</taxon>
        <taxon>eudicotyledons</taxon>
        <taxon>Gunneridae</taxon>
        <taxon>Pentapetalae</taxon>
        <taxon>rosids</taxon>
        <taxon>malvids</taxon>
        <taxon>Malvales</taxon>
        <taxon>Malvaceae</taxon>
        <taxon>Malvoideae</taxon>
        <taxon>Hibiscus</taxon>
    </lineage>
</organism>